<dbReference type="AlphaFoldDB" id="A0A8X6PJT4"/>
<evidence type="ECO:0000256" key="1">
    <source>
        <dbReference type="SAM" id="MobiDB-lite"/>
    </source>
</evidence>
<comment type="caution">
    <text evidence="2">The sequence shown here is derived from an EMBL/GenBank/DDBJ whole genome shotgun (WGS) entry which is preliminary data.</text>
</comment>
<feature type="compositionally biased region" description="Basic residues" evidence="1">
    <location>
        <begin position="108"/>
        <end position="118"/>
    </location>
</feature>
<reference evidence="2" key="1">
    <citation type="submission" date="2020-08" db="EMBL/GenBank/DDBJ databases">
        <title>Multicomponent nature underlies the extraordinary mechanical properties of spider dragline silk.</title>
        <authorList>
            <person name="Kono N."/>
            <person name="Nakamura H."/>
            <person name="Mori M."/>
            <person name="Yoshida Y."/>
            <person name="Ohtoshi R."/>
            <person name="Malay A.D."/>
            <person name="Moran D.A.P."/>
            <person name="Tomita M."/>
            <person name="Numata K."/>
            <person name="Arakawa K."/>
        </authorList>
    </citation>
    <scope>NUCLEOTIDE SEQUENCE</scope>
</reference>
<protein>
    <submittedName>
        <fullName evidence="2">Uncharacterized protein</fullName>
    </submittedName>
</protein>
<keyword evidence="3" id="KW-1185">Reference proteome</keyword>
<feature type="region of interest" description="Disordered" evidence="1">
    <location>
        <begin position="50"/>
        <end position="219"/>
    </location>
</feature>
<sequence>MTEETLMNHIIMRLSPQVMDYVEVRNPKTKIELLQLVEKESDEGVVETYGLDGERSGTEQVESVGSKDLASEESSKEGQWRGRRVRSKGSTESCNDREGRHQSERRLLVRKNGRKRPGTRNMTRRGANVESQVLSRRSSPGPPRGAADNDRQVLPGRSSPYQLRNRRHIKEGQEESRWSSPYPLRNRLSISQRQAATGRTSPYLTRAGGVETTRSRFQP</sequence>
<feature type="compositionally biased region" description="Basic and acidic residues" evidence="1">
    <location>
        <begin position="69"/>
        <end position="80"/>
    </location>
</feature>
<evidence type="ECO:0000313" key="3">
    <source>
        <dbReference type="Proteomes" id="UP000887013"/>
    </source>
</evidence>
<dbReference type="Proteomes" id="UP000887013">
    <property type="component" value="Unassembled WGS sequence"/>
</dbReference>
<organism evidence="2 3">
    <name type="scientific">Nephila pilipes</name>
    <name type="common">Giant wood spider</name>
    <name type="synonym">Nephila maculata</name>
    <dbReference type="NCBI Taxonomy" id="299642"/>
    <lineage>
        <taxon>Eukaryota</taxon>
        <taxon>Metazoa</taxon>
        <taxon>Ecdysozoa</taxon>
        <taxon>Arthropoda</taxon>
        <taxon>Chelicerata</taxon>
        <taxon>Arachnida</taxon>
        <taxon>Araneae</taxon>
        <taxon>Araneomorphae</taxon>
        <taxon>Entelegynae</taxon>
        <taxon>Araneoidea</taxon>
        <taxon>Nephilidae</taxon>
        <taxon>Nephila</taxon>
    </lineage>
</organism>
<name>A0A8X6PJT4_NEPPI</name>
<evidence type="ECO:0000313" key="2">
    <source>
        <dbReference type="EMBL" id="GFT74943.1"/>
    </source>
</evidence>
<feature type="compositionally biased region" description="Basic and acidic residues" evidence="1">
    <location>
        <begin position="94"/>
        <end position="107"/>
    </location>
</feature>
<feature type="compositionally biased region" description="Polar residues" evidence="1">
    <location>
        <begin position="129"/>
        <end position="138"/>
    </location>
</feature>
<gene>
    <name evidence="2" type="ORF">NPIL_290271</name>
</gene>
<feature type="compositionally biased region" description="Polar residues" evidence="1">
    <location>
        <begin position="188"/>
        <end position="203"/>
    </location>
</feature>
<dbReference type="EMBL" id="BMAW01117385">
    <property type="protein sequence ID" value="GFT74943.1"/>
    <property type="molecule type" value="Genomic_DNA"/>
</dbReference>
<proteinExistence type="predicted"/>
<accession>A0A8X6PJT4</accession>